<dbReference type="VEuPathDB" id="FungiDB:MUCCIDRAFT_114688"/>
<dbReference type="EMBL" id="AMYB01000008">
    <property type="protein sequence ID" value="OAC99499.1"/>
    <property type="molecule type" value="Genomic_DNA"/>
</dbReference>
<evidence type="ECO:0000256" key="1">
    <source>
        <dbReference type="SAM" id="Coils"/>
    </source>
</evidence>
<reference evidence="2 3" key="1">
    <citation type="submission" date="2015-06" db="EMBL/GenBank/DDBJ databases">
        <title>Expansion of signal transduction pathways in fungi by whole-genome duplication.</title>
        <authorList>
            <consortium name="DOE Joint Genome Institute"/>
            <person name="Corrochano L.M."/>
            <person name="Kuo A."/>
            <person name="Marcet-Houben M."/>
            <person name="Polaino S."/>
            <person name="Salamov A."/>
            <person name="Villalobos J.M."/>
            <person name="Alvarez M.I."/>
            <person name="Avalos J."/>
            <person name="Benito E.P."/>
            <person name="Benoit I."/>
            <person name="Burger G."/>
            <person name="Camino L.P."/>
            <person name="Canovas D."/>
            <person name="Cerda-Olmedo E."/>
            <person name="Cheng J.-F."/>
            <person name="Dominguez A."/>
            <person name="Elias M."/>
            <person name="Eslava A.P."/>
            <person name="Glaser F."/>
            <person name="Grimwood J."/>
            <person name="Gutierrez G."/>
            <person name="Heitman J."/>
            <person name="Henrissat B."/>
            <person name="Iturriaga E.A."/>
            <person name="Lang B.F."/>
            <person name="Lavin J.L."/>
            <person name="Lee S."/>
            <person name="Li W."/>
            <person name="Lindquist E."/>
            <person name="Lopez-Garcia S."/>
            <person name="Luque E.M."/>
            <person name="Marcos A.T."/>
            <person name="Martin J."/>
            <person name="Mccluskey K."/>
            <person name="Medina H.R."/>
            <person name="Miralles-Duran A."/>
            <person name="Miyazaki A."/>
            <person name="Munoz-Torres E."/>
            <person name="Oguiza J.A."/>
            <person name="Ohm R."/>
            <person name="Olmedo M."/>
            <person name="Orejas M."/>
            <person name="Ortiz-Castellanos L."/>
            <person name="Pisabarro A.G."/>
            <person name="Rodriguez-Romero J."/>
            <person name="Ruiz-Herrera J."/>
            <person name="Ruiz-Vazquez R."/>
            <person name="Sanz C."/>
            <person name="Schackwitz W."/>
            <person name="Schmutz J."/>
            <person name="Shahriari M."/>
            <person name="Shelest E."/>
            <person name="Silva-Franco F."/>
            <person name="Soanes D."/>
            <person name="Syed K."/>
            <person name="Tagua V.G."/>
            <person name="Talbot N.J."/>
            <person name="Thon M."/>
            <person name="De Vries R.P."/>
            <person name="Wiebenga A."/>
            <person name="Yadav J.S."/>
            <person name="Braun E.L."/>
            <person name="Baker S."/>
            <person name="Garre V."/>
            <person name="Horwitz B."/>
            <person name="Torres-Martinez S."/>
            <person name="Idnurm A."/>
            <person name="Herrera-Estrella A."/>
            <person name="Gabaldon T."/>
            <person name="Grigoriev I.V."/>
        </authorList>
    </citation>
    <scope>NUCLEOTIDE SEQUENCE [LARGE SCALE GENOMIC DNA]</scope>
    <source>
        <strain evidence="2 3">CBS 277.49</strain>
    </source>
</reference>
<gene>
    <name evidence="2" type="ORF">MUCCIDRAFT_114688</name>
</gene>
<organism evidence="2 3">
    <name type="scientific">Mucor lusitanicus CBS 277.49</name>
    <dbReference type="NCBI Taxonomy" id="747725"/>
    <lineage>
        <taxon>Eukaryota</taxon>
        <taxon>Fungi</taxon>
        <taxon>Fungi incertae sedis</taxon>
        <taxon>Mucoromycota</taxon>
        <taxon>Mucoromycotina</taxon>
        <taxon>Mucoromycetes</taxon>
        <taxon>Mucorales</taxon>
        <taxon>Mucorineae</taxon>
        <taxon>Mucoraceae</taxon>
        <taxon>Mucor</taxon>
    </lineage>
</organism>
<sequence>MECLETEQLLHKTFTIEHTKTTEIAGCHYHNISFAISEQGQLLAVDAALEDLELGRLDPSDKVEQVVSCCSNNPAECTYYLRTSTDNIYQMSIDSSENGPARKRAKINNECSQHTQFAGLTAVASNVKHMLVHHNLVLISSDKVQQLKNGTLRDMSEFYTTDTNMSYHLPVHNIHTSFISFFSLPKNSGLIFGTTCGAVYWRSVDSRQDTLLFRMEEDEKVVFLDLLQTYNTVHTVIAFGEQGTIISYAVSDQERSGLEMRQFNVQSPIRSIDKVQDSKYMASTGTGRVSILDLMNDTSKLASIRLSGLSNVQHLRILDRDNCIFETVSEKEHGIEFSRIQYNNIPVSIENNAEAMQQLIEDTLEELAQEEATVKAMEAEEQALSDKLASTNRTLYALQSINDKRELGLCNSLDSTGFEFTVRPITRSNSDENCSLNTTAYLRVCIKTSRFLELEGWDLSIQLFPVDSGLIGETKLVSVIGFEPHYENGIERHVIWERDIEINLDKQRLPAKVSTTLIMTLNDANELLFPVSELILDDIHFARPCSTHMKTSIDRRGLDEISNRLMQSHQQQKARDRTGRYPLARLLQNNQPSLLLNYKNVHIRYTVPSLSDEQYRSLLPSILGEGHSSSIQNFFHGNAEQALFTMACYPGCPVIINLSRVSPDMIDFNIQCSYTPALFKVEYILLHRIHQLYMQDAPAMDTKKLKSLEASILELQQAYQQDDQQEAAATTLVAQLKKTIDELYNVHHQEPIGSLTLRN</sequence>
<keyword evidence="3" id="KW-1185">Reference proteome</keyword>
<accession>A0A162Q6Y7</accession>
<evidence type="ECO:0000313" key="2">
    <source>
        <dbReference type="EMBL" id="OAC99499.1"/>
    </source>
</evidence>
<name>A0A162Q6Y7_MUCCL</name>
<proteinExistence type="predicted"/>
<dbReference type="SUPFAM" id="SSF69322">
    <property type="entry name" value="Tricorn protease domain 2"/>
    <property type="match status" value="1"/>
</dbReference>
<dbReference type="AlphaFoldDB" id="A0A162Q6Y7"/>
<dbReference type="OrthoDB" id="2260217at2759"/>
<keyword evidence="1" id="KW-0175">Coiled coil</keyword>
<feature type="coiled-coil region" evidence="1">
    <location>
        <begin position="350"/>
        <end position="394"/>
    </location>
</feature>
<evidence type="ECO:0000313" key="3">
    <source>
        <dbReference type="Proteomes" id="UP000077051"/>
    </source>
</evidence>
<protein>
    <submittedName>
        <fullName evidence="2">Uncharacterized protein</fullName>
    </submittedName>
</protein>
<comment type="caution">
    <text evidence="2">The sequence shown here is derived from an EMBL/GenBank/DDBJ whole genome shotgun (WGS) entry which is preliminary data.</text>
</comment>
<dbReference type="Proteomes" id="UP000077051">
    <property type="component" value="Unassembled WGS sequence"/>
</dbReference>